<sequence>SWIDLSSVDPLNLADHFLQFTFSSGGLRARRSFL</sequence>
<accession>A0A392TE80</accession>
<dbReference type="AlphaFoldDB" id="A0A392TE80"/>
<evidence type="ECO:0000313" key="1">
    <source>
        <dbReference type="EMBL" id="MCI59308.1"/>
    </source>
</evidence>
<evidence type="ECO:0000313" key="2">
    <source>
        <dbReference type="Proteomes" id="UP000265520"/>
    </source>
</evidence>
<dbReference type="EMBL" id="LXQA010561093">
    <property type="protein sequence ID" value="MCI59308.1"/>
    <property type="molecule type" value="Genomic_DNA"/>
</dbReference>
<organism evidence="1 2">
    <name type="scientific">Trifolium medium</name>
    <dbReference type="NCBI Taxonomy" id="97028"/>
    <lineage>
        <taxon>Eukaryota</taxon>
        <taxon>Viridiplantae</taxon>
        <taxon>Streptophyta</taxon>
        <taxon>Embryophyta</taxon>
        <taxon>Tracheophyta</taxon>
        <taxon>Spermatophyta</taxon>
        <taxon>Magnoliopsida</taxon>
        <taxon>eudicotyledons</taxon>
        <taxon>Gunneridae</taxon>
        <taxon>Pentapetalae</taxon>
        <taxon>rosids</taxon>
        <taxon>fabids</taxon>
        <taxon>Fabales</taxon>
        <taxon>Fabaceae</taxon>
        <taxon>Papilionoideae</taxon>
        <taxon>50 kb inversion clade</taxon>
        <taxon>NPAAA clade</taxon>
        <taxon>Hologalegina</taxon>
        <taxon>IRL clade</taxon>
        <taxon>Trifolieae</taxon>
        <taxon>Trifolium</taxon>
    </lineage>
</organism>
<keyword evidence="2" id="KW-1185">Reference proteome</keyword>
<feature type="non-terminal residue" evidence="1">
    <location>
        <position position="1"/>
    </location>
</feature>
<reference evidence="1 2" key="1">
    <citation type="journal article" date="2018" name="Front. Plant Sci.">
        <title>Red Clover (Trifolium pratense) and Zigzag Clover (T. medium) - A Picture of Genomic Similarities and Differences.</title>
        <authorList>
            <person name="Dluhosova J."/>
            <person name="Istvanek J."/>
            <person name="Nedelnik J."/>
            <person name="Repkova J."/>
        </authorList>
    </citation>
    <scope>NUCLEOTIDE SEQUENCE [LARGE SCALE GENOMIC DNA]</scope>
    <source>
        <strain evidence="2">cv. 10/8</strain>
        <tissue evidence="1">Leaf</tissue>
    </source>
</reference>
<proteinExistence type="predicted"/>
<protein>
    <submittedName>
        <fullName evidence="1">Uncharacterized protein</fullName>
    </submittedName>
</protein>
<dbReference type="Proteomes" id="UP000265520">
    <property type="component" value="Unassembled WGS sequence"/>
</dbReference>
<comment type="caution">
    <text evidence="1">The sequence shown here is derived from an EMBL/GenBank/DDBJ whole genome shotgun (WGS) entry which is preliminary data.</text>
</comment>
<name>A0A392TE80_9FABA</name>